<organism evidence="1 2">
    <name type="scientific">Cytobacillus horneckiae</name>
    <dbReference type="NCBI Taxonomy" id="549687"/>
    <lineage>
        <taxon>Bacteria</taxon>
        <taxon>Bacillati</taxon>
        <taxon>Bacillota</taxon>
        <taxon>Bacilli</taxon>
        <taxon>Bacillales</taxon>
        <taxon>Bacillaceae</taxon>
        <taxon>Cytobacillus</taxon>
    </lineage>
</organism>
<evidence type="ECO:0000313" key="1">
    <source>
        <dbReference type="EMBL" id="PKG27114.1"/>
    </source>
</evidence>
<dbReference type="RefSeq" id="WP_066198943.1">
    <property type="nucleotide sequence ID" value="NZ_JAMAUX010000002.1"/>
</dbReference>
<name>A0A2N0ZCA5_9BACI</name>
<proteinExistence type="predicted"/>
<dbReference type="Pfam" id="PF11514">
    <property type="entry name" value="DUF3219"/>
    <property type="match status" value="1"/>
</dbReference>
<gene>
    <name evidence="1" type="ORF">CWS20_20850</name>
</gene>
<dbReference type="SUPFAM" id="SSF159173">
    <property type="entry name" value="YkvR-like"/>
    <property type="match status" value="1"/>
</dbReference>
<evidence type="ECO:0000313" key="2">
    <source>
        <dbReference type="Proteomes" id="UP000233343"/>
    </source>
</evidence>
<dbReference type="EMBL" id="PISD01000050">
    <property type="protein sequence ID" value="PKG27114.1"/>
    <property type="molecule type" value="Genomic_DNA"/>
</dbReference>
<dbReference type="Proteomes" id="UP000233343">
    <property type="component" value="Unassembled WGS sequence"/>
</dbReference>
<dbReference type="InterPro" id="IPR023105">
    <property type="entry name" value="YkvR-like_sf"/>
</dbReference>
<dbReference type="AlphaFoldDB" id="A0A2N0ZCA5"/>
<comment type="caution">
    <text evidence="1">The sequence shown here is derived from an EMBL/GenBank/DDBJ whole genome shotgun (WGS) entry which is preliminary data.</text>
</comment>
<sequence length="96" mass="10994">MAQSIKLNDHIINVENYEEQNINGLTQVSVDFKVTSENYHEIAVLLYEGTFNVDVPDKNLNFNGTITQYYTSVTNLYKEGEIGDYHVTLMEVSLEN</sequence>
<accession>A0A2N0ZCA5</accession>
<keyword evidence="2" id="KW-1185">Reference proteome</keyword>
<dbReference type="InterPro" id="IPR021596">
    <property type="entry name" value="DUF3219"/>
</dbReference>
<protein>
    <submittedName>
        <fullName evidence="1">DUF3219 domain-containing protein</fullName>
    </submittedName>
</protein>
<dbReference type="Gene3D" id="2.40.30.80">
    <property type="entry name" value="YkvR-like"/>
    <property type="match status" value="1"/>
</dbReference>
<reference evidence="1 2" key="1">
    <citation type="journal article" date="2010" name="Int. J. Syst. Evol. Microbiol.">
        <title>Bacillus horneckiae sp. nov., isolated from a spacecraft-assembly clean room.</title>
        <authorList>
            <person name="Vaishampayan P."/>
            <person name="Probst A."/>
            <person name="Krishnamurthi S."/>
            <person name="Ghosh S."/>
            <person name="Osman S."/>
            <person name="McDowall A."/>
            <person name="Ruckmani A."/>
            <person name="Mayilraj S."/>
            <person name="Venkateswaran K."/>
        </authorList>
    </citation>
    <scope>NUCLEOTIDE SEQUENCE [LARGE SCALE GENOMIC DNA]</scope>
    <source>
        <strain evidence="2">1PO1SC</strain>
    </source>
</reference>